<proteinExistence type="predicted"/>
<feature type="region of interest" description="Disordered" evidence="1">
    <location>
        <begin position="1"/>
        <end position="109"/>
    </location>
</feature>
<dbReference type="AlphaFoldDB" id="A0A1E3KC11"/>
<comment type="caution">
    <text evidence="2">The sequence shown here is derived from an EMBL/GenBank/DDBJ whole genome shotgun (WGS) entry which is preliminary data.</text>
</comment>
<feature type="compositionally biased region" description="Polar residues" evidence="1">
    <location>
        <begin position="67"/>
        <end position="84"/>
    </location>
</feature>
<feature type="compositionally biased region" description="Low complexity" evidence="1">
    <location>
        <begin position="42"/>
        <end position="51"/>
    </location>
</feature>
<name>A0A1E3KC11_9TREE</name>
<reference evidence="2 3" key="1">
    <citation type="submission" date="2016-06" db="EMBL/GenBank/DDBJ databases">
        <title>Evolution of pathogenesis and genome organization in the Tremellales.</title>
        <authorList>
            <person name="Cuomo C."/>
            <person name="Litvintseva A."/>
            <person name="Heitman J."/>
            <person name="Chen Y."/>
            <person name="Sun S."/>
            <person name="Springer D."/>
            <person name="Dromer F."/>
            <person name="Young S."/>
            <person name="Zeng Q."/>
            <person name="Chapman S."/>
            <person name="Gujja S."/>
            <person name="Saif S."/>
            <person name="Birren B."/>
        </authorList>
    </citation>
    <scope>NUCLEOTIDE SEQUENCE [LARGE SCALE GENOMIC DNA]</scope>
    <source>
        <strain evidence="2 3">CBS 6273</strain>
    </source>
</reference>
<evidence type="ECO:0000313" key="2">
    <source>
        <dbReference type="EMBL" id="ODO10413.1"/>
    </source>
</evidence>
<gene>
    <name evidence="2" type="ORF">I350_01008</name>
</gene>
<accession>A0A1E3KC11</accession>
<dbReference type="Proteomes" id="UP000095149">
    <property type="component" value="Unassembled WGS sequence"/>
</dbReference>
<organism evidence="2 3">
    <name type="scientific">Cryptococcus amylolentus CBS 6273</name>
    <dbReference type="NCBI Taxonomy" id="1296118"/>
    <lineage>
        <taxon>Eukaryota</taxon>
        <taxon>Fungi</taxon>
        <taxon>Dikarya</taxon>
        <taxon>Basidiomycota</taxon>
        <taxon>Agaricomycotina</taxon>
        <taxon>Tremellomycetes</taxon>
        <taxon>Tremellales</taxon>
        <taxon>Cryptococcaceae</taxon>
        <taxon>Cryptococcus</taxon>
    </lineage>
</organism>
<feature type="compositionally biased region" description="Polar residues" evidence="1">
    <location>
        <begin position="1"/>
        <end position="18"/>
    </location>
</feature>
<protein>
    <submittedName>
        <fullName evidence="2">Uncharacterized protein</fullName>
    </submittedName>
</protein>
<sequence length="142" mass="15570">MSGSNDQSESYDSSQLTFNPDEYDDFGQGDDNHDFPMTDASMMMMTGGTQQYGASGASAESYRAGTTYDNVSQQQTAQPSSGTSGRKRGRPRKAEASNSTALATLDDYDQPTKEEMAKLAEQFGEIWWDWFQQGQSGRGPSE</sequence>
<evidence type="ECO:0000313" key="3">
    <source>
        <dbReference type="Proteomes" id="UP000095149"/>
    </source>
</evidence>
<evidence type="ECO:0000256" key="1">
    <source>
        <dbReference type="SAM" id="MobiDB-lite"/>
    </source>
</evidence>
<dbReference type="EMBL" id="MEKH01000002">
    <property type="protein sequence ID" value="ODO10413.1"/>
    <property type="molecule type" value="Genomic_DNA"/>
</dbReference>